<protein>
    <submittedName>
        <fullName evidence="2">AAA family ATPase</fullName>
    </submittedName>
</protein>
<dbReference type="InterPro" id="IPR003959">
    <property type="entry name" value="ATPase_AAA_core"/>
</dbReference>
<dbReference type="InterPro" id="IPR051396">
    <property type="entry name" value="Bact_Antivir_Def_Nuclease"/>
</dbReference>
<evidence type="ECO:0000313" key="2">
    <source>
        <dbReference type="EMBL" id="MCV2867438.1"/>
    </source>
</evidence>
<dbReference type="Pfam" id="PF13476">
    <property type="entry name" value="AAA_23"/>
    <property type="match status" value="1"/>
</dbReference>
<organism evidence="2 3">
    <name type="scientific">Albidovulum marisflavi</name>
    <dbReference type="NCBI Taxonomy" id="2984159"/>
    <lineage>
        <taxon>Bacteria</taxon>
        <taxon>Pseudomonadati</taxon>
        <taxon>Pseudomonadota</taxon>
        <taxon>Alphaproteobacteria</taxon>
        <taxon>Rhodobacterales</taxon>
        <taxon>Paracoccaceae</taxon>
        <taxon>Albidovulum</taxon>
    </lineage>
</organism>
<dbReference type="InterPro" id="IPR027417">
    <property type="entry name" value="P-loop_NTPase"/>
</dbReference>
<dbReference type="PANTHER" id="PTHR43581:SF2">
    <property type="entry name" value="EXCINUCLEASE ATPASE SUBUNIT"/>
    <property type="match status" value="1"/>
</dbReference>
<dbReference type="Proteomes" id="UP001652542">
    <property type="component" value="Unassembled WGS sequence"/>
</dbReference>
<dbReference type="InterPro" id="IPR038729">
    <property type="entry name" value="Rad50/SbcC_AAA"/>
</dbReference>
<dbReference type="Gene3D" id="3.40.50.300">
    <property type="entry name" value="P-loop containing nucleotide triphosphate hydrolases"/>
    <property type="match status" value="1"/>
</dbReference>
<dbReference type="SMART" id="SM00382">
    <property type="entry name" value="AAA"/>
    <property type="match status" value="1"/>
</dbReference>
<feature type="domain" description="AAA+ ATPase" evidence="1">
    <location>
        <begin position="46"/>
        <end position="309"/>
    </location>
</feature>
<dbReference type="EMBL" id="JAOWKY010000001">
    <property type="protein sequence ID" value="MCV2867438.1"/>
    <property type="molecule type" value="Genomic_DNA"/>
</dbReference>
<dbReference type="SUPFAM" id="SSF52540">
    <property type="entry name" value="P-loop containing nucleoside triphosphate hydrolases"/>
    <property type="match status" value="1"/>
</dbReference>
<gene>
    <name evidence="2" type="ORF">OEW28_02220</name>
</gene>
<dbReference type="PANTHER" id="PTHR43581">
    <property type="entry name" value="ATP/GTP PHOSPHATASE"/>
    <property type="match status" value="1"/>
</dbReference>
<evidence type="ECO:0000313" key="3">
    <source>
        <dbReference type="Proteomes" id="UP001652542"/>
    </source>
</evidence>
<proteinExistence type="predicted"/>
<dbReference type="RefSeq" id="WP_263733087.1">
    <property type="nucleotide sequence ID" value="NZ_JAOWKY010000001.1"/>
</dbReference>
<comment type="caution">
    <text evidence="2">The sequence shown here is derived from an EMBL/GenBank/DDBJ whole genome shotgun (WGS) entry which is preliminary data.</text>
</comment>
<accession>A0ABT2Z8M7</accession>
<reference evidence="2 3" key="1">
    <citation type="submission" date="2022-10" db="EMBL/GenBank/DDBJ databases">
        <title>Defluviimonas sp. nov., isolated from ocean surface water.</title>
        <authorList>
            <person name="He W."/>
            <person name="Wang L."/>
            <person name="Zhang D.-F."/>
        </authorList>
    </citation>
    <scope>NUCLEOTIDE SEQUENCE [LARGE SCALE GENOMIC DNA]</scope>
    <source>
        <strain evidence="2 3">WL0002</strain>
    </source>
</reference>
<sequence>MAYKISQLDKKNFNWFESDNTRASLCSISLEKGHIRGLTEFSVEFRYPITVFSGGNGSGKSTMLALAACAFHNERKGFIPPLRNKSYYTFHDFFVQSSAESPVDGVNIYYAIRHNNWKGAKPGLQRQSRNKKKGGKWNDYDSRVRRNVIYFGVQRVVPHYERSTHKSYRSKFKPGKMGEPDRKMIAEIAGRIVGKPYADFDAYVHTKYTLPVASVNGITYSGFNMGAGEGSVFEILSALFAAGEGALLVVDEIELGLHEQAQVRLIHELKKLCYKLKCQIICSTHSYSVLRSVPPEARFHIENVLGKTFITSGASAEFACGKMGRPDAHELDVFVEDRVAVEIIQSVLPASLRKRVRLKSIGSHSAVIRQLSSRRLEDIHNCICVLDGDQNGEIDNAVKVAQAACEVSTEVEKNDVKSWILDRVFYLPGGVWPEKWIVEQAQAIVSDLKDGRAEELANNWGIADRAVLAECLNEAAAAEKHSEFRDLALAVDLSEEKARMDLISFVVKAHENEFKAIIDGVAKNLL</sequence>
<evidence type="ECO:0000259" key="1">
    <source>
        <dbReference type="SMART" id="SM00382"/>
    </source>
</evidence>
<keyword evidence="3" id="KW-1185">Reference proteome</keyword>
<dbReference type="Pfam" id="PF13304">
    <property type="entry name" value="AAA_21"/>
    <property type="match status" value="1"/>
</dbReference>
<name>A0ABT2Z8M7_9RHOB</name>
<dbReference type="InterPro" id="IPR003593">
    <property type="entry name" value="AAA+_ATPase"/>
</dbReference>